<evidence type="ECO:0000313" key="3">
    <source>
        <dbReference type="Proteomes" id="UP001199644"/>
    </source>
</evidence>
<name>A0AAW5EAW6_CAMJU</name>
<comment type="caution">
    <text evidence="2">The sequence shown here is derived from an EMBL/GenBank/DDBJ whole genome shotgun (WGS) entry which is preliminary data.</text>
</comment>
<proteinExistence type="predicted"/>
<dbReference type="InterPro" id="IPR021868">
    <property type="entry name" value="Alpha_2_Macroglob_MG3"/>
</dbReference>
<feature type="non-terminal residue" evidence="2">
    <location>
        <position position="1"/>
    </location>
</feature>
<dbReference type="EMBL" id="JAJUOL010000174">
    <property type="protein sequence ID" value="MCH3852530.1"/>
    <property type="molecule type" value="Genomic_DNA"/>
</dbReference>
<feature type="non-terminal residue" evidence="2">
    <location>
        <position position="83"/>
    </location>
</feature>
<feature type="domain" description="Alpha-2-macroglobulin MG3" evidence="1">
    <location>
        <begin position="2"/>
        <end position="74"/>
    </location>
</feature>
<dbReference type="Proteomes" id="UP001199644">
    <property type="component" value="Unassembled WGS sequence"/>
</dbReference>
<organism evidence="2 3">
    <name type="scientific">Campylobacter jejuni</name>
    <dbReference type="NCBI Taxonomy" id="197"/>
    <lineage>
        <taxon>Bacteria</taxon>
        <taxon>Pseudomonadati</taxon>
        <taxon>Campylobacterota</taxon>
        <taxon>Epsilonproteobacteria</taxon>
        <taxon>Campylobacterales</taxon>
        <taxon>Campylobacteraceae</taxon>
        <taxon>Campylobacter</taxon>
    </lineage>
</organism>
<gene>
    <name evidence="2" type="ORF">LZC39_10545</name>
</gene>
<evidence type="ECO:0000259" key="1">
    <source>
        <dbReference type="Pfam" id="PF11974"/>
    </source>
</evidence>
<dbReference type="RefSeq" id="WP_240381505.1">
    <property type="nucleotide sequence ID" value="NZ_JAJUOL010000174.1"/>
</dbReference>
<dbReference type="AlphaFoldDB" id="A0AAW5EAW6"/>
<reference evidence="2" key="1">
    <citation type="submission" date="2021-12" db="EMBL/GenBank/DDBJ databases">
        <title>Prevalence of phenicol resistance gene fexA in Campylobacter isolated from poultry supply chain.</title>
        <authorList>
            <person name="Tang B."/>
            <person name="Zheng X."/>
            <person name="Lin J."/>
            <person name="Lin R."/>
            <person name="Yang H."/>
            <person name="Shen Z."/>
            <person name="Xia F."/>
        </authorList>
    </citation>
    <scope>NUCLEOTIDE SEQUENCE</scope>
    <source>
        <strain evidence="2">CJHN2011004</strain>
    </source>
</reference>
<dbReference type="Pfam" id="PF11974">
    <property type="entry name" value="bMG3"/>
    <property type="match status" value="1"/>
</dbReference>
<evidence type="ECO:0000313" key="2">
    <source>
        <dbReference type="EMBL" id="MCH3852530.1"/>
    </source>
</evidence>
<sequence>FSKNEALENVKIELVSKQNQILQSQNTNSNGDVKFQIQEDDEILYILASKENQISVLRFSNPLSTDGYDVEGDQNHEMIKAFI</sequence>
<accession>A0AAW5EAW6</accession>
<protein>
    <recommendedName>
        <fullName evidence="1">Alpha-2-macroglobulin MG3 domain-containing protein</fullName>
    </recommendedName>
</protein>